<comment type="caution">
    <text evidence="1">The sequence shown here is derived from an EMBL/GenBank/DDBJ whole genome shotgun (WGS) entry which is preliminary data.</text>
</comment>
<gene>
    <name evidence="1" type="ORF">GCM10007100_35730</name>
</gene>
<evidence type="ECO:0000313" key="1">
    <source>
        <dbReference type="EMBL" id="GHC64867.1"/>
    </source>
</evidence>
<name>A0A918TW52_9BACT</name>
<accession>A0A918TW52</accession>
<reference evidence="1" key="1">
    <citation type="journal article" date="2014" name="Int. J. Syst. Evol. Microbiol.">
        <title>Complete genome sequence of Corynebacterium casei LMG S-19264T (=DSM 44701T), isolated from a smear-ripened cheese.</title>
        <authorList>
            <consortium name="US DOE Joint Genome Institute (JGI-PGF)"/>
            <person name="Walter F."/>
            <person name="Albersmeier A."/>
            <person name="Kalinowski J."/>
            <person name="Ruckert C."/>
        </authorList>
    </citation>
    <scope>NUCLEOTIDE SEQUENCE</scope>
    <source>
        <strain evidence="1">KCTC 12988</strain>
    </source>
</reference>
<keyword evidence="2" id="KW-1185">Reference proteome</keyword>
<dbReference type="AlphaFoldDB" id="A0A918TW52"/>
<sequence>MQPHSPDTVQYALETTRVLYEPDRRIDTFTSTRFEFQFLSEPMDQVGQVRIREGEVEASQPQIIRPEGFEEISAEGFGDHAKKLFDWMEKEGQLPQFLQYGFQFKRSGVTEDLIHEPIDVVRGRLVDQAKAEGRPMQAVIEGVDDAWEICLLRFAMEMISKSKRINLFDFKRKGLL</sequence>
<dbReference type="EMBL" id="BMXI01000018">
    <property type="protein sequence ID" value="GHC64867.1"/>
    <property type="molecule type" value="Genomic_DNA"/>
</dbReference>
<reference evidence="1" key="2">
    <citation type="submission" date="2020-09" db="EMBL/GenBank/DDBJ databases">
        <authorList>
            <person name="Sun Q."/>
            <person name="Kim S."/>
        </authorList>
    </citation>
    <scope>NUCLEOTIDE SEQUENCE</scope>
    <source>
        <strain evidence="1">KCTC 12988</strain>
    </source>
</reference>
<dbReference type="RefSeq" id="WP_229809582.1">
    <property type="nucleotide sequence ID" value="NZ_BMXI01000018.1"/>
</dbReference>
<evidence type="ECO:0000313" key="2">
    <source>
        <dbReference type="Proteomes" id="UP000644507"/>
    </source>
</evidence>
<dbReference type="Proteomes" id="UP000644507">
    <property type="component" value="Unassembled WGS sequence"/>
</dbReference>
<organism evidence="1 2">
    <name type="scientific">Roseibacillus persicicus</name>
    <dbReference type="NCBI Taxonomy" id="454148"/>
    <lineage>
        <taxon>Bacteria</taxon>
        <taxon>Pseudomonadati</taxon>
        <taxon>Verrucomicrobiota</taxon>
        <taxon>Verrucomicrobiia</taxon>
        <taxon>Verrucomicrobiales</taxon>
        <taxon>Verrucomicrobiaceae</taxon>
        <taxon>Roseibacillus</taxon>
    </lineage>
</organism>
<protein>
    <submittedName>
        <fullName evidence="1">Uncharacterized protein</fullName>
    </submittedName>
</protein>
<proteinExistence type="predicted"/>